<accession>A0A942V4C7</accession>
<evidence type="ECO:0000313" key="2">
    <source>
        <dbReference type="Proteomes" id="UP000724672"/>
    </source>
</evidence>
<evidence type="ECO:0000313" key="1">
    <source>
        <dbReference type="EMBL" id="MBS4539672.1"/>
    </source>
</evidence>
<proteinExistence type="predicted"/>
<reference evidence="1" key="1">
    <citation type="submission" date="2019-12" db="EMBL/GenBank/DDBJ databases">
        <title>Clostridiaceae gen. nov. sp. nov., isolated from sediment in Xinjiang, China.</title>
        <authorList>
            <person name="Zhang R."/>
        </authorList>
    </citation>
    <scope>NUCLEOTIDE SEQUENCE</scope>
    <source>
        <strain evidence="1">D2Q-11</strain>
    </source>
</reference>
<organism evidence="1 2">
    <name type="scientific">Anaeromonas frigoriresistens</name>
    <dbReference type="NCBI Taxonomy" id="2683708"/>
    <lineage>
        <taxon>Bacteria</taxon>
        <taxon>Bacillati</taxon>
        <taxon>Bacillota</taxon>
        <taxon>Tissierellia</taxon>
        <taxon>Tissierellales</taxon>
        <taxon>Thermohalobacteraceae</taxon>
        <taxon>Anaeromonas</taxon>
    </lineage>
</organism>
<dbReference type="AlphaFoldDB" id="A0A942V4C7"/>
<protein>
    <submittedName>
        <fullName evidence="1">Uncharacterized protein</fullName>
    </submittedName>
</protein>
<name>A0A942V4C7_9FIRM</name>
<sequence length="245" mass="29960">MPASAVKLWELYEGLKNRFLFNNDINSIYILLSLYDLEENISNIYPQYICTRNINNRIKNILKDRNNPSATSRAITKVIHEDIDRIELCFYLEGYKYGFYNNKWINVLEEMALKYFDLDILYEKKYLFHFNYNNNEVNKIRRNIRDEIEYKEKETREYTDLIDIFANKVIRPKLKNIDNYIDRQLKLEFNPHEFNIKEEKINFTDEELDKVYNAIIRELNKNLMNIFKDSCWYALNDRVLKRYPY</sequence>
<comment type="caution">
    <text evidence="1">The sequence shown here is derived from an EMBL/GenBank/DDBJ whole genome shotgun (WGS) entry which is preliminary data.</text>
</comment>
<keyword evidence="2" id="KW-1185">Reference proteome</keyword>
<dbReference type="Proteomes" id="UP000724672">
    <property type="component" value="Unassembled WGS sequence"/>
</dbReference>
<dbReference type="RefSeq" id="WP_203367593.1">
    <property type="nucleotide sequence ID" value="NZ_WSFT01000053.1"/>
</dbReference>
<dbReference type="EMBL" id="WSFT01000053">
    <property type="protein sequence ID" value="MBS4539672.1"/>
    <property type="molecule type" value="Genomic_DNA"/>
</dbReference>
<gene>
    <name evidence="1" type="ORF">GOQ27_14455</name>
</gene>